<dbReference type="SUPFAM" id="SSF52777">
    <property type="entry name" value="CoA-dependent acyltransferases"/>
    <property type="match status" value="1"/>
</dbReference>
<keyword evidence="8 10" id="KW-0012">Acyltransferase</keyword>
<dbReference type="RefSeq" id="WP_128626083.1">
    <property type="nucleotide sequence ID" value="NZ_RKST01000001.1"/>
</dbReference>
<dbReference type="InterPro" id="IPR011053">
    <property type="entry name" value="Single_hybrid_motif"/>
</dbReference>
<dbReference type="PANTHER" id="PTHR43178:SF5">
    <property type="entry name" value="LIPOAMIDE ACYLTRANSFERASE COMPONENT OF BRANCHED-CHAIN ALPHA-KETO ACID DEHYDROGENASE COMPLEX, MITOCHONDRIAL"/>
    <property type="match status" value="1"/>
</dbReference>
<evidence type="ECO:0000256" key="9">
    <source>
        <dbReference type="ARBA" id="ARBA00052761"/>
    </source>
</evidence>
<dbReference type="Pfam" id="PF00364">
    <property type="entry name" value="Biotin_lipoyl"/>
    <property type="match status" value="1"/>
</dbReference>
<dbReference type="InterPro" id="IPR003016">
    <property type="entry name" value="2-oxoA_DH_lipoyl-BS"/>
</dbReference>
<comment type="cofactor">
    <cofactor evidence="1 10">
        <name>(R)-lipoate</name>
        <dbReference type="ChEBI" id="CHEBI:83088"/>
    </cofactor>
</comment>
<dbReference type="CDD" id="cd06849">
    <property type="entry name" value="lipoyl_domain"/>
    <property type="match status" value="1"/>
</dbReference>
<dbReference type="InterPro" id="IPR000089">
    <property type="entry name" value="Biotin_lipoyl"/>
</dbReference>
<dbReference type="InterPro" id="IPR001078">
    <property type="entry name" value="2-oxoacid_DH_actylTfrase"/>
</dbReference>
<keyword evidence="15" id="KW-1185">Reference proteome</keyword>
<dbReference type="PANTHER" id="PTHR43178">
    <property type="entry name" value="DIHYDROLIPOAMIDE ACETYLTRANSFERASE COMPONENT OF PYRUVATE DEHYDROGENASE COMPLEX"/>
    <property type="match status" value="1"/>
</dbReference>
<dbReference type="GO" id="GO:0016407">
    <property type="term" value="F:acetyltransferase activity"/>
    <property type="evidence" value="ECO:0007669"/>
    <property type="project" value="TreeGrafter"/>
</dbReference>
<feature type="region of interest" description="Disordered" evidence="11">
    <location>
        <begin position="80"/>
        <end position="163"/>
    </location>
</feature>
<dbReference type="InterPro" id="IPR050743">
    <property type="entry name" value="2-oxoacid_DH_E2_comp"/>
</dbReference>
<comment type="catalytic activity">
    <reaction evidence="9">
        <text>N(6)-[(R)-dihydrolipoyl]-L-lysyl-[protein] + succinyl-CoA = N(6)-[(R)-S(8)-succinyldihydrolipoyl]-L-lysyl-[protein] + CoA</text>
        <dbReference type="Rhea" id="RHEA:15213"/>
        <dbReference type="Rhea" id="RHEA-COMP:10475"/>
        <dbReference type="Rhea" id="RHEA-COMP:20092"/>
        <dbReference type="ChEBI" id="CHEBI:57287"/>
        <dbReference type="ChEBI" id="CHEBI:57292"/>
        <dbReference type="ChEBI" id="CHEBI:83100"/>
        <dbReference type="ChEBI" id="CHEBI:83120"/>
        <dbReference type="EC" id="2.3.1.61"/>
    </reaction>
</comment>
<gene>
    <name evidence="14" type="ORF">EET67_02885</name>
</gene>
<evidence type="ECO:0000259" key="13">
    <source>
        <dbReference type="PROSITE" id="PS51826"/>
    </source>
</evidence>
<sequence length="445" mass="47355">MGEHVIKLPDVGEGVAEAELVEWHVKIGDLVREDALLAAVMTDKATVEIPSPVDGEIIWLGAEIGDVVAVGSPIIRIRTGGEADAQPEPQLDTARTPTPSPSSQGGGKPISISAETVPVKTEPQVTSAPPSPSPLWGGVRGGGKTTLSGAPRAEGEKPIASPAVRLRARDAGVDLRQVPGSGPAGRITHDDLDTFLARGPQQARAATELARNITVEEIKIVGLRRRIAEKMALAKSRIPHITYVEEIDVTALEELRAALNKSKRPEQAKLTLLPFLMRAMVKAIHDQPNVNALFDDEAGIIHQYGGVHVGIAAQTPGGLMVPVVRHAEARDLWDCAAEVNRLAEAAKAGTASREELSGSTITITSLGAMGGVVTTPVINHPEVAIVGVNKIMMRPVWDGSQFIPRKMMNLSSSFDHRVVDGWDAAVFIQRIKTLLETPAMIFVEG</sequence>
<evidence type="ECO:0000256" key="5">
    <source>
        <dbReference type="ARBA" id="ARBA00011666"/>
    </source>
</evidence>
<dbReference type="Gene3D" id="2.40.50.100">
    <property type="match status" value="1"/>
</dbReference>
<dbReference type="SUPFAM" id="SSF51230">
    <property type="entry name" value="Single hybrid motif"/>
    <property type="match status" value="1"/>
</dbReference>
<dbReference type="GO" id="GO:0005737">
    <property type="term" value="C:cytoplasm"/>
    <property type="evidence" value="ECO:0007669"/>
    <property type="project" value="TreeGrafter"/>
</dbReference>
<dbReference type="OrthoDB" id="9805770at2"/>
<comment type="similarity">
    <text evidence="4 10">Belongs to the 2-oxoacid dehydrogenase family.</text>
</comment>
<evidence type="ECO:0000256" key="11">
    <source>
        <dbReference type="SAM" id="MobiDB-lite"/>
    </source>
</evidence>
<evidence type="ECO:0000256" key="10">
    <source>
        <dbReference type="RuleBase" id="RU003423"/>
    </source>
</evidence>
<dbReference type="GO" id="GO:0031405">
    <property type="term" value="F:lipoic acid binding"/>
    <property type="evidence" value="ECO:0007669"/>
    <property type="project" value="TreeGrafter"/>
</dbReference>
<dbReference type="InterPro" id="IPR004167">
    <property type="entry name" value="PSBD"/>
</dbReference>
<comment type="subunit">
    <text evidence="5">Forms a 24-polypeptide structural core with octahedral symmetry. Part of the 2-oxoglutarate dehydrogenase (OGDH) complex composed of E1 (2-oxoglutarate dehydrogenase), E2 (dihydrolipoamide succinyltransferase) and E3 (dihydrolipoamide dehydrogenase); the complex contains multiple copies of the three enzymatic components (E1, E2 and E3).</text>
</comment>
<comment type="pathway">
    <text evidence="3">Amino-acid degradation; L-lysine degradation via saccharopine pathway; glutaryl-CoA from L-lysine: step 6/6.</text>
</comment>
<dbReference type="Pfam" id="PF02817">
    <property type="entry name" value="E3_binding"/>
    <property type="match status" value="1"/>
</dbReference>
<proteinExistence type="inferred from homology"/>
<comment type="caution">
    <text evidence="14">The sequence shown here is derived from an EMBL/GenBank/DDBJ whole genome shotgun (WGS) entry which is preliminary data.</text>
</comment>
<evidence type="ECO:0000256" key="2">
    <source>
        <dbReference type="ARBA" id="ARBA00004052"/>
    </source>
</evidence>
<accession>A0A432VCK4</accession>
<reference evidence="14 15" key="1">
    <citation type="submission" date="2018-11" db="EMBL/GenBank/DDBJ databases">
        <title>Pseudaminobacter arsenicus sp. nov., an arsenic-resistant bacterium isolated from arsenic-rich aquifers.</title>
        <authorList>
            <person name="Mu Y."/>
        </authorList>
    </citation>
    <scope>NUCLEOTIDE SEQUENCE [LARGE SCALE GENOMIC DNA]</scope>
    <source>
        <strain evidence="14 15">CB3</strain>
    </source>
</reference>
<protein>
    <recommendedName>
        <fullName evidence="10">Dihydrolipoamide acetyltransferase component of pyruvate dehydrogenase complex</fullName>
        <ecNumber evidence="10">2.3.1.-</ecNumber>
    </recommendedName>
</protein>
<comment type="function">
    <text evidence="2">E2 component of the 2-oxoglutarate dehydrogenase (OGDH) complex which catalyzes the second step in the conversion of 2-oxoglutarate to succinyl-CoA and CO(2).</text>
</comment>
<dbReference type="Gene3D" id="4.10.320.10">
    <property type="entry name" value="E3-binding domain"/>
    <property type="match status" value="1"/>
</dbReference>
<dbReference type="EMBL" id="RKST01000001">
    <property type="protein sequence ID" value="RUM99846.1"/>
    <property type="molecule type" value="Genomic_DNA"/>
</dbReference>
<organism evidence="14 15">
    <name type="scientific">Borborobacter arsenicus</name>
    <dbReference type="NCBI Taxonomy" id="1851146"/>
    <lineage>
        <taxon>Bacteria</taxon>
        <taxon>Pseudomonadati</taxon>
        <taxon>Pseudomonadota</taxon>
        <taxon>Alphaproteobacteria</taxon>
        <taxon>Hyphomicrobiales</taxon>
        <taxon>Phyllobacteriaceae</taxon>
        <taxon>Borborobacter</taxon>
    </lineage>
</organism>
<evidence type="ECO:0000256" key="8">
    <source>
        <dbReference type="ARBA" id="ARBA00023315"/>
    </source>
</evidence>
<keyword evidence="7 10" id="KW-0450">Lipoyl</keyword>
<dbReference type="PROSITE" id="PS00189">
    <property type="entry name" value="LIPOYL"/>
    <property type="match status" value="1"/>
</dbReference>
<dbReference type="FunFam" id="3.30.559.10:FF:000007">
    <property type="entry name" value="Dihydrolipoamide acetyltransferase component of pyruvate dehydrogenase complex"/>
    <property type="match status" value="1"/>
</dbReference>
<dbReference type="SUPFAM" id="SSF47005">
    <property type="entry name" value="Peripheral subunit-binding domain of 2-oxo acid dehydrogenase complex"/>
    <property type="match status" value="1"/>
</dbReference>
<dbReference type="PROSITE" id="PS50968">
    <property type="entry name" value="BIOTINYL_LIPOYL"/>
    <property type="match status" value="1"/>
</dbReference>
<dbReference type="AlphaFoldDB" id="A0A432VCK4"/>
<dbReference type="Pfam" id="PF00198">
    <property type="entry name" value="2-oxoacid_dh"/>
    <property type="match status" value="1"/>
</dbReference>
<dbReference type="InterPro" id="IPR036625">
    <property type="entry name" value="E3-bd_dom_sf"/>
</dbReference>
<evidence type="ECO:0000313" key="15">
    <source>
        <dbReference type="Proteomes" id="UP000281647"/>
    </source>
</evidence>
<evidence type="ECO:0000256" key="7">
    <source>
        <dbReference type="ARBA" id="ARBA00022823"/>
    </source>
</evidence>
<dbReference type="EC" id="2.3.1.-" evidence="10"/>
<evidence type="ECO:0000259" key="12">
    <source>
        <dbReference type="PROSITE" id="PS50968"/>
    </source>
</evidence>
<feature type="compositionally biased region" description="Polar residues" evidence="11">
    <location>
        <begin position="93"/>
        <end position="103"/>
    </location>
</feature>
<dbReference type="InterPro" id="IPR023213">
    <property type="entry name" value="CAT-like_dom_sf"/>
</dbReference>
<evidence type="ECO:0000256" key="4">
    <source>
        <dbReference type="ARBA" id="ARBA00007317"/>
    </source>
</evidence>
<dbReference type="PROSITE" id="PS51826">
    <property type="entry name" value="PSBD"/>
    <property type="match status" value="1"/>
</dbReference>
<keyword evidence="6 10" id="KW-0808">Transferase</keyword>
<feature type="domain" description="Peripheral subunit-binding (PSBD)" evidence="13">
    <location>
        <begin position="159"/>
        <end position="196"/>
    </location>
</feature>
<evidence type="ECO:0000256" key="1">
    <source>
        <dbReference type="ARBA" id="ARBA00001938"/>
    </source>
</evidence>
<evidence type="ECO:0000313" key="14">
    <source>
        <dbReference type="EMBL" id="RUM99846.1"/>
    </source>
</evidence>
<name>A0A432VCK4_9HYPH</name>
<evidence type="ECO:0000256" key="6">
    <source>
        <dbReference type="ARBA" id="ARBA00022679"/>
    </source>
</evidence>
<feature type="domain" description="Lipoyl-binding" evidence="12">
    <location>
        <begin position="3"/>
        <end position="78"/>
    </location>
</feature>
<dbReference type="Proteomes" id="UP000281647">
    <property type="component" value="Unassembled WGS sequence"/>
</dbReference>
<dbReference type="GO" id="GO:0004149">
    <property type="term" value="F:dihydrolipoyllysine-residue succinyltransferase activity"/>
    <property type="evidence" value="ECO:0007669"/>
    <property type="project" value="UniProtKB-EC"/>
</dbReference>
<dbReference type="Gene3D" id="3.30.559.10">
    <property type="entry name" value="Chloramphenicol acetyltransferase-like domain"/>
    <property type="match status" value="1"/>
</dbReference>
<evidence type="ECO:0000256" key="3">
    <source>
        <dbReference type="ARBA" id="ARBA00005145"/>
    </source>
</evidence>